<reference evidence="1" key="1">
    <citation type="journal article" date="2010" name="Science">
        <title>Plasticity of animal genome architecture unmasked by rapid evolution of a pelagic tunicate.</title>
        <authorList>
            <person name="Denoeud F."/>
            <person name="Henriet S."/>
            <person name="Mungpakdee S."/>
            <person name="Aury J.M."/>
            <person name="Da Silva C."/>
            <person name="Brinkmann H."/>
            <person name="Mikhaleva J."/>
            <person name="Olsen L.C."/>
            <person name="Jubin C."/>
            <person name="Canestro C."/>
            <person name="Bouquet J.M."/>
            <person name="Danks G."/>
            <person name="Poulain J."/>
            <person name="Campsteijn C."/>
            <person name="Adamski M."/>
            <person name="Cross I."/>
            <person name="Yadetie F."/>
            <person name="Muffato M."/>
            <person name="Louis A."/>
            <person name="Butcher S."/>
            <person name="Tsagkogeorga G."/>
            <person name="Konrad A."/>
            <person name="Singh S."/>
            <person name="Jensen M.F."/>
            <person name="Cong E.H."/>
            <person name="Eikeseth-Otteraa H."/>
            <person name="Noel B."/>
            <person name="Anthouard V."/>
            <person name="Porcel B.M."/>
            <person name="Kachouri-Lafond R."/>
            <person name="Nishino A."/>
            <person name="Ugolini M."/>
            <person name="Chourrout P."/>
            <person name="Nishida H."/>
            <person name="Aasland R."/>
            <person name="Huzurbazar S."/>
            <person name="Westhof E."/>
            <person name="Delsuc F."/>
            <person name="Lehrach H."/>
            <person name="Reinhardt R."/>
            <person name="Weissenbach J."/>
            <person name="Roy S.W."/>
            <person name="Artiguenave F."/>
            <person name="Postlethwait J.H."/>
            <person name="Manak J.R."/>
            <person name="Thompson E.M."/>
            <person name="Jaillon O."/>
            <person name="Du Pasquier L."/>
            <person name="Boudinot P."/>
            <person name="Liberles D.A."/>
            <person name="Volff J.N."/>
            <person name="Philippe H."/>
            <person name="Lenhard B."/>
            <person name="Roest Crollius H."/>
            <person name="Wincker P."/>
            <person name="Chourrout D."/>
        </authorList>
    </citation>
    <scope>NUCLEOTIDE SEQUENCE [LARGE SCALE GENOMIC DNA]</scope>
</reference>
<name>E4YM11_OIKDI</name>
<sequence length="96" mass="10861">NSRFINSSSSSSASLINVIANEPTIGMYRIQEHIRKTVPKIEKETERFQHISSRFDNACITLDSISDSVRLVEQGESAIDRIERDLVELNNLLANQ</sequence>
<dbReference type="Pfam" id="PF10167">
    <property type="entry name" value="BORCS8"/>
    <property type="match status" value="1"/>
</dbReference>
<dbReference type="Proteomes" id="UP000011014">
    <property type="component" value="Unassembled WGS sequence"/>
</dbReference>
<feature type="non-terminal residue" evidence="1">
    <location>
        <position position="1"/>
    </location>
</feature>
<organism evidence="1">
    <name type="scientific">Oikopleura dioica</name>
    <name type="common">Tunicate</name>
    <dbReference type="NCBI Taxonomy" id="34765"/>
    <lineage>
        <taxon>Eukaryota</taxon>
        <taxon>Metazoa</taxon>
        <taxon>Chordata</taxon>
        <taxon>Tunicata</taxon>
        <taxon>Appendicularia</taxon>
        <taxon>Copelata</taxon>
        <taxon>Oikopleuridae</taxon>
        <taxon>Oikopleura</taxon>
    </lineage>
</organism>
<protein>
    <submittedName>
        <fullName evidence="1">Uncharacterized protein</fullName>
    </submittedName>
</protein>
<proteinExistence type="predicted"/>
<dbReference type="InterPro" id="IPR019320">
    <property type="entry name" value="BORCS8"/>
</dbReference>
<dbReference type="EMBL" id="FN654793">
    <property type="protein sequence ID" value="CBY36522.1"/>
    <property type="molecule type" value="Genomic_DNA"/>
</dbReference>
<gene>
    <name evidence="1" type="ORF">GSOID_T00029531001</name>
</gene>
<dbReference type="AlphaFoldDB" id="E4YM11"/>
<accession>E4YM11</accession>
<evidence type="ECO:0000313" key="1">
    <source>
        <dbReference type="EMBL" id="CBY36522.1"/>
    </source>
</evidence>